<dbReference type="EMBL" id="CSTE01000002">
    <property type="protein sequence ID" value="CQR49532.1"/>
    <property type="molecule type" value="Genomic_DNA"/>
</dbReference>
<dbReference type="SUPFAM" id="SSF102198">
    <property type="entry name" value="Putative cyclase"/>
    <property type="match status" value="1"/>
</dbReference>
<dbReference type="OrthoDB" id="9014at2157"/>
<dbReference type="GO" id="GO:0019441">
    <property type="term" value="P:L-tryptophan catabolic process to kynurenine"/>
    <property type="evidence" value="ECO:0007669"/>
    <property type="project" value="InterPro"/>
</dbReference>
<evidence type="ECO:0000313" key="2">
    <source>
        <dbReference type="EMBL" id="CQR49532.1"/>
    </source>
</evidence>
<dbReference type="GO" id="GO:0004061">
    <property type="term" value="F:arylformamidase activity"/>
    <property type="evidence" value="ECO:0007669"/>
    <property type="project" value="InterPro"/>
</dbReference>
<accession>A0A0D6JNP8</accession>
<dbReference type="Proteomes" id="UP000198902">
    <property type="component" value="Unassembled WGS sequence"/>
</dbReference>
<organism evidence="2 3">
    <name type="scientific">Haloferax massiliensis</name>
    <dbReference type="NCBI Taxonomy" id="1476858"/>
    <lineage>
        <taxon>Archaea</taxon>
        <taxon>Methanobacteriati</taxon>
        <taxon>Methanobacteriota</taxon>
        <taxon>Stenosarchaea group</taxon>
        <taxon>Halobacteria</taxon>
        <taxon>Halobacteriales</taxon>
        <taxon>Haloferacaceae</taxon>
        <taxon>Haloferax</taxon>
    </lineage>
</organism>
<dbReference type="InterPro" id="IPR007325">
    <property type="entry name" value="KFase/CYL"/>
</dbReference>
<proteinExistence type="predicted"/>
<reference evidence="3" key="1">
    <citation type="submission" date="2015-03" db="EMBL/GenBank/DDBJ databases">
        <authorList>
            <person name="Urmite Genomes"/>
        </authorList>
    </citation>
    <scope>NUCLEOTIDE SEQUENCE [LARGE SCALE GENOMIC DNA]</scope>
    <source>
        <strain evidence="3">Arc-Hr</strain>
    </source>
</reference>
<dbReference type="Gene3D" id="3.50.30.50">
    <property type="entry name" value="Putative cyclase"/>
    <property type="match status" value="1"/>
</dbReference>
<dbReference type="Pfam" id="PF04199">
    <property type="entry name" value="Cyclase"/>
    <property type="match status" value="1"/>
</dbReference>
<feature type="compositionally biased region" description="Basic and acidic residues" evidence="1">
    <location>
        <begin position="1"/>
        <end position="11"/>
    </location>
</feature>
<evidence type="ECO:0000256" key="1">
    <source>
        <dbReference type="SAM" id="MobiDB-lite"/>
    </source>
</evidence>
<feature type="region of interest" description="Disordered" evidence="1">
    <location>
        <begin position="1"/>
        <end position="28"/>
    </location>
</feature>
<dbReference type="PANTHER" id="PTHR31118:SF32">
    <property type="entry name" value="KYNURENINE FORMAMIDASE"/>
    <property type="match status" value="1"/>
</dbReference>
<dbReference type="PANTHER" id="PTHR31118">
    <property type="entry name" value="CYCLASE-LIKE PROTEIN 2"/>
    <property type="match status" value="1"/>
</dbReference>
<gene>
    <name evidence="2" type="primary">kynB</name>
    <name evidence="2" type="ORF">BN996_00994</name>
</gene>
<dbReference type="InterPro" id="IPR037175">
    <property type="entry name" value="KFase_sf"/>
</dbReference>
<name>A0A0D6JNP8_9EURY</name>
<evidence type="ECO:0000313" key="3">
    <source>
        <dbReference type="Proteomes" id="UP000198902"/>
    </source>
</evidence>
<dbReference type="AlphaFoldDB" id="A0A0D6JNP8"/>
<dbReference type="RefSeq" id="WP_007275186.1">
    <property type="nucleotide sequence ID" value="NZ_CABLRR010000002.1"/>
</dbReference>
<protein>
    <submittedName>
        <fullName evidence="2">Kynurenine formamidase</fullName>
    </submittedName>
</protein>
<keyword evidence="3" id="KW-1185">Reference proteome</keyword>
<sequence length="219" mass="23704">MTLLDLTRRVETGMPTYPGDPPVTVESHADFDADGYRVSRLELGTHAGTHVDAPAHTEPDGATLDDFPVEDLRFTARAIDCRDAGARGRIGPDAIPEHLEPRVDFLVFRTGWDDEWGTERMTDHPALAPETARACADRGLSVGIDALSPDPTGGDDVPAHHAILGAGLLVVENLRGLDALPTDRTFDLYVMPLRVDADGAPARVVADAETGLIRRRDER</sequence>